<evidence type="ECO:0000313" key="7">
    <source>
        <dbReference type="EMBL" id="AFG36586.1"/>
    </source>
</evidence>
<dbReference type="PATRIC" id="fig|889378.3.peg.492"/>
<dbReference type="SUPFAM" id="SSF55874">
    <property type="entry name" value="ATPase domain of HSP90 chaperone/DNA topoisomerase II/histidine kinase"/>
    <property type="match status" value="1"/>
</dbReference>
<gene>
    <name evidence="7" type="ordered locus">Spiaf_0483</name>
</gene>
<organism evidence="7 8">
    <name type="scientific">Spirochaeta africana (strain ATCC 700263 / DSM 8902 / Z-7692)</name>
    <dbReference type="NCBI Taxonomy" id="889378"/>
    <lineage>
        <taxon>Bacteria</taxon>
        <taxon>Pseudomonadati</taxon>
        <taxon>Spirochaetota</taxon>
        <taxon>Spirochaetia</taxon>
        <taxon>Spirochaetales</taxon>
        <taxon>Spirochaetaceae</taxon>
        <taxon>Spirochaeta</taxon>
    </lineage>
</organism>
<dbReference type="PRINTS" id="PR00344">
    <property type="entry name" value="BCTRLSENSOR"/>
</dbReference>
<dbReference type="Pfam" id="PF00512">
    <property type="entry name" value="HisKA"/>
    <property type="match status" value="1"/>
</dbReference>
<dbReference type="InterPro" id="IPR005467">
    <property type="entry name" value="His_kinase_dom"/>
</dbReference>
<dbReference type="Gene3D" id="3.30.450.40">
    <property type="match status" value="1"/>
</dbReference>
<dbReference type="KEGG" id="sfc:Spiaf_0483"/>
<dbReference type="InterPro" id="IPR003018">
    <property type="entry name" value="GAF"/>
</dbReference>
<comment type="catalytic activity">
    <reaction evidence="1">
        <text>ATP + protein L-histidine = ADP + protein N-phospho-L-histidine.</text>
        <dbReference type="EC" id="2.7.13.3"/>
    </reaction>
</comment>
<keyword evidence="3" id="KW-0597">Phosphoprotein</keyword>
<dbReference type="InterPro" id="IPR036097">
    <property type="entry name" value="HisK_dim/P_sf"/>
</dbReference>
<dbReference type="SUPFAM" id="SSF47384">
    <property type="entry name" value="Homodimeric domain of signal transducing histidine kinase"/>
    <property type="match status" value="1"/>
</dbReference>
<dbReference type="PANTHER" id="PTHR43047">
    <property type="entry name" value="TWO-COMPONENT HISTIDINE PROTEIN KINASE"/>
    <property type="match status" value="1"/>
</dbReference>
<evidence type="ECO:0000259" key="6">
    <source>
        <dbReference type="PROSITE" id="PS50109"/>
    </source>
</evidence>
<dbReference type="SMART" id="SM00065">
    <property type="entry name" value="GAF"/>
    <property type="match status" value="1"/>
</dbReference>
<dbReference type="Proteomes" id="UP000007383">
    <property type="component" value="Chromosome"/>
</dbReference>
<keyword evidence="5 7" id="KW-0418">Kinase</keyword>
<dbReference type="STRING" id="889378.Spiaf_0483"/>
<dbReference type="SUPFAM" id="SSF55781">
    <property type="entry name" value="GAF domain-like"/>
    <property type="match status" value="1"/>
</dbReference>
<dbReference type="AlphaFoldDB" id="H9UGE3"/>
<dbReference type="Gene3D" id="3.30.565.10">
    <property type="entry name" value="Histidine kinase-like ATPase, C-terminal domain"/>
    <property type="match status" value="1"/>
</dbReference>
<dbReference type="Gene3D" id="1.10.287.130">
    <property type="match status" value="1"/>
</dbReference>
<dbReference type="PROSITE" id="PS50109">
    <property type="entry name" value="HIS_KIN"/>
    <property type="match status" value="1"/>
</dbReference>
<name>H9UGE3_SPIAZ</name>
<dbReference type="InterPro" id="IPR036890">
    <property type="entry name" value="HATPase_C_sf"/>
</dbReference>
<dbReference type="eggNOG" id="COG0642">
    <property type="taxonomic scope" value="Bacteria"/>
</dbReference>
<proteinExistence type="predicted"/>
<evidence type="ECO:0000256" key="3">
    <source>
        <dbReference type="ARBA" id="ARBA00022553"/>
    </source>
</evidence>
<evidence type="ECO:0000256" key="5">
    <source>
        <dbReference type="ARBA" id="ARBA00022777"/>
    </source>
</evidence>
<evidence type="ECO:0000256" key="4">
    <source>
        <dbReference type="ARBA" id="ARBA00022679"/>
    </source>
</evidence>
<evidence type="ECO:0000256" key="2">
    <source>
        <dbReference type="ARBA" id="ARBA00012438"/>
    </source>
</evidence>
<dbReference type="SMART" id="SM00388">
    <property type="entry name" value="HisKA"/>
    <property type="match status" value="1"/>
</dbReference>
<dbReference type="InterPro" id="IPR003594">
    <property type="entry name" value="HATPase_dom"/>
</dbReference>
<reference evidence="8" key="1">
    <citation type="journal article" date="2013" name="Stand. Genomic Sci.">
        <title>Complete genome sequence of the halophilic bacterium Spirochaeta africana type strain (Z-7692(T)) from the alkaline Lake Magadi in the East African Rift.</title>
        <authorList>
            <person name="Liolos K."/>
            <person name="Abt B."/>
            <person name="Scheuner C."/>
            <person name="Teshima H."/>
            <person name="Held B."/>
            <person name="Lapidus A."/>
            <person name="Nolan M."/>
            <person name="Lucas S."/>
            <person name="Deshpande S."/>
            <person name="Cheng J.F."/>
            <person name="Tapia R."/>
            <person name="Goodwin L.A."/>
            <person name="Pitluck S."/>
            <person name="Pagani I."/>
            <person name="Ivanova N."/>
            <person name="Mavromatis K."/>
            <person name="Mikhailova N."/>
            <person name="Huntemann M."/>
            <person name="Pati A."/>
            <person name="Chen A."/>
            <person name="Palaniappan K."/>
            <person name="Land M."/>
            <person name="Rohde M."/>
            <person name="Tindall B.J."/>
            <person name="Detter J.C."/>
            <person name="Goker M."/>
            <person name="Bristow J."/>
            <person name="Eisen J.A."/>
            <person name="Markowitz V."/>
            <person name="Hugenholtz P."/>
            <person name="Woyke T."/>
            <person name="Klenk H.P."/>
            <person name="Kyrpides N.C."/>
        </authorList>
    </citation>
    <scope>NUCLEOTIDE SEQUENCE</scope>
    <source>
        <strain evidence="8">ATCC 700263 / DSM 8902 / Z-7692</strain>
    </source>
</reference>
<dbReference type="Pfam" id="PF02518">
    <property type="entry name" value="HATPase_c"/>
    <property type="match status" value="1"/>
</dbReference>
<dbReference type="Pfam" id="PF13185">
    <property type="entry name" value="GAF_2"/>
    <property type="match status" value="1"/>
</dbReference>
<sequence length="424" mass="46530">MLDAAGLLTYSTEIMNPDLHAVYETSKALIATDDVNSVLETVVRCAMDALKPYRVTLIHVDMADGEVLNFVSSADESVDILSIDFHELWEGLGGYAMRERTTAYSPDPYTETRETALVRERRLYSQSGPLVVAPMIFHGKVLGVLTAINLIGQQGFDENQIALMEVIANLAASAIEMASLREKSHEAAKLKSQFISNISHEIRTPLNGILGMTELMGQTNLSQKQQYFLQTIEDSGEKLLLLVNDMLDFAAIETGQVSASRNHVAVRNVVAHVVSEYQPSAHRKGLDLQCHFSSDVPEVVVGDETRLRQILLHLTGNAIKFTSHGKVDLRVDLDPRTHRDPGAVKLRFQVVDTGVGISPEQLARIYETFSQADGSLTRQQGGAGMGLPITQRLVDILGGTISVQSEYGSGTRFTVVIPFPLPWS</sequence>
<feature type="domain" description="Histidine kinase" evidence="6">
    <location>
        <begin position="197"/>
        <end position="421"/>
    </location>
</feature>
<dbReference type="InterPro" id="IPR003661">
    <property type="entry name" value="HisK_dim/P_dom"/>
</dbReference>
<evidence type="ECO:0000313" key="8">
    <source>
        <dbReference type="Proteomes" id="UP000007383"/>
    </source>
</evidence>
<dbReference type="GO" id="GO:0000155">
    <property type="term" value="F:phosphorelay sensor kinase activity"/>
    <property type="evidence" value="ECO:0007669"/>
    <property type="project" value="InterPro"/>
</dbReference>
<dbReference type="InterPro" id="IPR029016">
    <property type="entry name" value="GAF-like_dom_sf"/>
</dbReference>
<dbReference type="FunFam" id="3.30.565.10:FF:000010">
    <property type="entry name" value="Sensor histidine kinase RcsC"/>
    <property type="match status" value="1"/>
</dbReference>
<dbReference type="CDD" id="cd16922">
    <property type="entry name" value="HATPase_EvgS-ArcB-TorS-like"/>
    <property type="match status" value="1"/>
</dbReference>
<accession>H9UGE3</accession>
<keyword evidence="8" id="KW-1185">Reference proteome</keyword>
<keyword evidence="4" id="KW-0808">Transferase</keyword>
<dbReference type="InterPro" id="IPR004358">
    <property type="entry name" value="Sig_transdc_His_kin-like_C"/>
</dbReference>
<dbReference type="SMART" id="SM00387">
    <property type="entry name" value="HATPase_c"/>
    <property type="match status" value="1"/>
</dbReference>
<dbReference type="EMBL" id="CP003282">
    <property type="protein sequence ID" value="AFG36586.1"/>
    <property type="molecule type" value="Genomic_DNA"/>
</dbReference>
<dbReference type="EC" id="2.7.13.3" evidence="2"/>
<dbReference type="HOGENOM" id="CLU_647060_0_0_12"/>
<dbReference type="CDD" id="cd00082">
    <property type="entry name" value="HisKA"/>
    <property type="match status" value="1"/>
</dbReference>
<dbReference type="PANTHER" id="PTHR43047:SF64">
    <property type="entry name" value="HISTIDINE KINASE CONTAINING CHEY-HOMOLOGOUS RECEIVER DOMAIN AND PAS DOMAIN-RELATED"/>
    <property type="match status" value="1"/>
</dbReference>
<protein>
    <recommendedName>
        <fullName evidence="2">histidine kinase</fullName>
        <ecNumber evidence="2">2.7.13.3</ecNumber>
    </recommendedName>
</protein>
<evidence type="ECO:0000256" key="1">
    <source>
        <dbReference type="ARBA" id="ARBA00000085"/>
    </source>
</evidence>